<evidence type="ECO:0000313" key="3">
    <source>
        <dbReference type="Proteomes" id="UP000035579"/>
    </source>
</evidence>
<dbReference type="KEGG" id="age:AA314_01733"/>
<dbReference type="AlphaFoldDB" id="A0AAC8TBN3"/>
<dbReference type="RefSeq" id="WP_047855007.1">
    <property type="nucleotide sequence ID" value="NZ_CP011509.1"/>
</dbReference>
<reference evidence="2 3" key="1">
    <citation type="submission" date="2015-05" db="EMBL/GenBank/DDBJ databases">
        <title>Genome assembly of Archangium gephyra DSM 2261.</title>
        <authorList>
            <person name="Sharma G."/>
            <person name="Subramanian S."/>
        </authorList>
    </citation>
    <scope>NUCLEOTIDE SEQUENCE [LARGE SCALE GENOMIC DNA]</scope>
    <source>
        <strain evidence="2 3">DSM 2261</strain>
    </source>
</reference>
<evidence type="ECO:0000256" key="1">
    <source>
        <dbReference type="SAM" id="MobiDB-lite"/>
    </source>
</evidence>
<protein>
    <submittedName>
        <fullName evidence="2">Uncharacterized protein</fullName>
    </submittedName>
</protein>
<name>A0AAC8TBN3_9BACT</name>
<accession>A0AAC8TBN3</accession>
<proteinExistence type="predicted"/>
<gene>
    <name evidence="2" type="ORF">AA314_01733</name>
</gene>
<sequence>MLPPQDSAPDYTPDTRWYEVDDVEPGSGSTRPVAVDKEGFQRAFRQLARDVHRDAPPQETARALLEAGLEEEWVAEVYRGRLLTLVPLTDKGPLTPVEEAALRGEYVGLCRTWGGDCLRLYEDGPYLRADDRRTLAFALAFSSVLEEPRQALVRETLNP</sequence>
<organism evidence="2 3">
    <name type="scientific">Archangium gephyra</name>
    <dbReference type="NCBI Taxonomy" id="48"/>
    <lineage>
        <taxon>Bacteria</taxon>
        <taxon>Pseudomonadati</taxon>
        <taxon>Myxococcota</taxon>
        <taxon>Myxococcia</taxon>
        <taxon>Myxococcales</taxon>
        <taxon>Cystobacterineae</taxon>
        <taxon>Archangiaceae</taxon>
        <taxon>Archangium</taxon>
    </lineage>
</organism>
<evidence type="ECO:0000313" key="2">
    <source>
        <dbReference type="EMBL" id="AKJ00107.1"/>
    </source>
</evidence>
<dbReference type="EMBL" id="CP011509">
    <property type="protein sequence ID" value="AKJ00107.1"/>
    <property type="molecule type" value="Genomic_DNA"/>
</dbReference>
<dbReference type="Proteomes" id="UP000035579">
    <property type="component" value="Chromosome"/>
</dbReference>
<feature type="region of interest" description="Disordered" evidence="1">
    <location>
        <begin position="1"/>
        <end position="33"/>
    </location>
</feature>